<gene>
    <name evidence="2" type="ORF">RMR22_25635</name>
</gene>
<feature type="coiled-coil region" evidence="1">
    <location>
        <begin position="56"/>
        <end position="83"/>
    </location>
</feature>
<proteinExistence type="predicted"/>
<evidence type="ECO:0000256" key="1">
    <source>
        <dbReference type="SAM" id="Coils"/>
    </source>
</evidence>
<name>A0AAW9FJG1_9HYPH</name>
<keyword evidence="1" id="KW-0175">Coiled coil</keyword>
<dbReference type="AlphaFoldDB" id="A0AAW9FJG1"/>
<reference evidence="2" key="1">
    <citation type="journal article" date="2023" name="Phytobiomes J">
        <title>Deciphering the key players within the bacterial microbiota associated with aerial crown gall tumors on rhododendron: Insights into the gallobiome.</title>
        <authorList>
            <person name="Kuzmanovic N."/>
            <person name="Nesme J."/>
            <person name="Wolf J."/>
            <person name="Neumann-Schaal M."/>
            <person name="Petersen J."/>
            <person name="Fernandez-Gnecco G."/>
            <person name="Sproeer C."/>
            <person name="Bunk B."/>
            <person name="Overmann J."/>
            <person name="Sorensen S.J."/>
            <person name="Idczak E."/>
            <person name="Smalla K."/>
        </authorList>
    </citation>
    <scope>NUCLEOTIDE SEQUENCE</scope>
    <source>
        <strain evidence="2">Rho-11.1</strain>
    </source>
</reference>
<dbReference type="EMBL" id="JAVRAF010000023">
    <property type="protein sequence ID" value="MDX8305625.1"/>
    <property type="molecule type" value="Genomic_DNA"/>
</dbReference>
<accession>A0AAW9FJG1</accession>
<evidence type="ECO:0000313" key="2">
    <source>
        <dbReference type="EMBL" id="MDX8305625.1"/>
    </source>
</evidence>
<protein>
    <submittedName>
        <fullName evidence="2">Uncharacterized protein</fullName>
    </submittedName>
</protein>
<dbReference type="RefSeq" id="WP_320203740.1">
    <property type="nucleotide sequence ID" value="NZ_CP192781.1"/>
</dbReference>
<sequence length="138" mass="15212">MSDIVERLRSNKPLPICPFDRMSPEYYTTPNDKPCKFCGGEPEGPDKCTGADTRIMGEAAEEITRLRAALSEAEHREKDARRVALGDAAEAIFVMGAWSPHYEKLTPNTFDEGTSAAYEIVSEMQGEEENAAAKRATP</sequence>
<organism evidence="2">
    <name type="scientific">Agrobacterium rosae</name>
    <dbReference type="NCBI Taxonomy" id="1972867"/>
    <lineage>
        <taxon>Bacteria</taxon>
        <taxon>Pseudomonadati</taxon>
        <taxon>Pseudomonadota</taxon>
        <taxon>Alphaproteobacteria</taxon>
        <taxon>Hyphomicrobiales</taxon>
        <taxon>Rhizobiaceae</taxon>
        <taxon>Rhizobium/Agrobacterium group</taxon>
        <taxon>Agrobacterium</taxon>
    </lineage>
</organism>
<comment type="caution">
    <text evidence="2">The sequence shown here is derived from an EMBL/GenBank/DDBJ whole genome shotgun (WGS) entry which is preliminary data.</text>
</comment>